<dbReference type="VEuPathDB" id="PiroplasmaDB:TA04940"/>
<evidence type="ECO:0000313" key="9">
    <source>
        <dbReference type="EMBL" id="SVP93648.1"/>
    </source>
</evidence>
<evidence type="ECO:0000256" key="4">
    <source>
        <dbReference type="ARBA" id="ARBA00022884"/>
    </source>
</evidence>
<accession>A0A3B0NCN5</accession>
<dbReference type="InterPro" id="IPR032828">
    <property type="entry name" value="PolyA_RNA-bd"/>
</dbReference>
<dbReference type="GO" id="GO:0001680">
    <property type="term" value="P:tRNA 3'-terminal CCA addition"/>
    <property type="evidence" value="ECO:0007669"/>
    <property type="project" value="TreeGrafter"/>
</dbReference>
<dbReference type="GO" id="GO:0003723">
    <property type="term" value="F:RNA binding"/>
    <property type="evidence" value="ECO:0007669"/>
    <property type="project" value="UniProtKB-KW"/>
</dbReference>
<evidence type="ECO:0000256" key="1">
    <source>
        <dbReference type="ARBA" id="ARBA00007265"/>
    </source>
</evidence>
<dbReference type="EMBL" id="UIVS01000003">
    <property type="protein sequence ID" value="SVP92846.1"/>
    <property type="molecule type" value="Genomic_DNA"/>
</dbReference>
<reference evidence="8" key="1">
    <citation type="submission" date="2018-07" db="EMBL/GenBank/DDBJ databases">
        <authorList>
            <person name="Quirk P.G."/>
            <person name="Krulwich T.A."/>
        </authorList>
    </citation>
    <scope>NUCLEOTIDE SEQUENCE</scope>
    <source>
        <strain evidence="8">Anand</strain>
    </source>
</reference>
<dbReference type="GO" id="GO:0000166">
    <property type="term" value="F:nucleotide binding"/>
    <property type="evidence" value="ECO:0007669"/>
    <property type="project" value="UniProtKB-KW"/>
</dbReference>
<dbReference type="FunFam" id="3.30.460.10:FF:000019">
    <property type="entry name" value="tRNA nucleotidyltransferase cca2"/>
    <property type="match status" value="1"/>
</dbReference>
<dbReference type="PANTHER" id="PTHR13734:SF5">
    <property type="entry name" value="CCA TRNA NUCLEOTIDYLTRANSFERASE, MITOCHONDRIAL"/>
    <property type="match status" value="1"/>
</dbReference>
<feature type="domain" description="Poly A polymerase head" evidence="6">
    <location>
        <begin position="169"/>
        <end position="307"/>
    </location>
</feature>
<gene>
    <name evidence="9" type="ORF">TAT_000264100</name>
    <name evidence="8" type="ORF">TAV_000264400</name>
</gene>
<dbReference type="PANTHER" id="PTHR13734">
    <property type="entry name" value="TRNA-NUCLEOTIDYLTRANSFERASE"/>
    <property type="match status" value="1"/>
</dbReference>
<keyword evidence="4 5" id="KW-0694">RNA-binding</keyword>
<dbReference type="Pfam" id="PF12627">
    <property type="entry name" value="PolyA_pol_RNAbd"/>
    <property type="match status" value="1"/>
</dbReference>
<organism evidence="8">
    <name type="scientific">Theileria annulata</name>
    <dbReference type="NCBI Taxonomy" id="5874"/>
    <lineage>
        <taxon>Eukaryota</taxon>
        <taxon>Sar</taxon>
        <taxon>Alveolata</taxon>
        <taxon>Apicomplexa</taxon>
        <taxon>Aconoidasida</taxon>
        <taxon>Piroplasmida</taxon>
        <taxon>Theileriidae</taxon>
        <taxon>Theileria</taxon>
    </lineage>
</organism>
<dbReference type="Pfam" id="PF01743">
    <property type="entry name" value="PolyA_pol"/>
    <property type="match status" value="1"/>
</dbReference>
<protein>
    <submittedName>
        <fullName evidence="8">tRNA nucleotidyltransferase, putative</fullName>
    </submittedName>
</protein>
<dbReference type="Gene3D" id="1.10.3090.10">
    <property type="entry name" value="cca-adding enzyme, domain 2"/>
    <property type="match status" value="1"/>
</dbReference>
<evidence type="ECO:0000259" key="7">
    <source>
        <dbReference type="Pfam" id="PF12627"/>
    </source>
</evidence>
<sequence>MHKNAPLTNFSKCVTLIFYILILFDPLTLKSYVKWDFCKITNHEMSNIIFSNLKNGLNKLEISNFVNVFQFKSNCLFLPVCAFRESKLRPLFRPIFTSGSYYCNNYNKFLNLTNLNVNMTDKTVSLDLDVYRNYTEKSGRAKFKITESENRLFNLLNECVDFYDLKMDLRVVGGWVRDKLLDKDNKDIDIAIPKMTGIKFCEYLNNFTKDKYGFSRTVGVVKRCPEQSKHLETATMNLLGFDVDFVNLRTEDYSSNTRIPDMKIGTPVEDAMRRDFTVNSLFYNISKNFIEDFTGTGLEDLKNGIIRTCSSPYEIFMDDPLRLIRAVRFSSRFNFKLDEKLKDSINEQVLKALAQKVTRPRISQELENILSKSNVSEAFKLMYQFKILHVLLNVPPYDYDEEEKKRVRSRVTDEMLSQSCSLMERLNKSNFPDIDYKCLYLSALVSPTRELPPIGKVSFSEYLVKELLKLSNQYSSRSNTISQGSVTFGEFLDKSKVDRVTLGSVIRAIGPLWKESLLLCLAESDRGTYIAFNILVDYKVYSELVSLANDLGISEAYNFKAPITGPELVEVLPKITSGPEFKRALEFQVTERLKNENINKDELKHKLKTHFNDFL</sequence>
<keyword evidence="2 5" id="KW-0808">Transferase</keyword>
<dbReference type="InterPro" id="IPR002646">
    <property type="entry name" value="PolA_pol_head_dom"/>
</dbReference>
<dbReference type="GO" id="GO:0052929">
    <property type="term" value="F:ATP:3'-cytidine-cytidine-tRNA adenylyltransferase activity"/>
    <property type="evidence" value="ECO:0007669"/>
    <property type="project" value="TreeGrafter"/>
</dbReference>
<dbReference type="Gene3D" id="3.30.460.10">
    <property type="entry name" value="Beta Polymerase, domain 2"/>
    <property type="match status" value="1"/>
</dbReference>
<dbReference type="AlphaFoldDB" id="A0A3B0NCN5"/>
<dbReference type="SUPFAM" id="SSF81891">
    <property type="entry name" value="Poly A polymerase C-terminal region-like"/>
    <property type="match status" value="1"/>
</dbReference>
<dbReference type="CDD" id="cd05398">
    <property type="entry name" value="NT_ClassII-CCAase"/>
    <property type="match status" value="1"/>
</dbReference>
<dbReference type="InterPro" id="IPR043519">
    <property type="entry name" value="NT_sf"/>
</dbReference>
<evidence type="ECO:0000256" key="3">
    <source>
        <dbReference type="ARBA" id="ARBA00022741"/>
    </source>
</evidence>
<evidence type="ECO:0000313" key="8">
    <source>
        <dbReference type="EMBL" id="SVP92846.1"/>
    </source>
</evidence>
<proteinExistence type="inferred from homology"/>
<keyword evidence="3" id="KW-0547">Nucleotide-binding</keyword>
<dbReference type="SUPFAM" id="SSF81301">
    <property type="entry name" value="Nucleotidyltransferase"/>
    <property type="match status" value="1"/>
</dbReference>
<feature type="domain" description="tRNA nucleotidyltransferase/poly(A) polymerase RNA and SrmB- binding" evidence="7">
    <location>
        <begin position="334"/>
        <end position="392"/>
    </location>
</feature>
<dbReference type="EMBL" id="UIVT01000003">
    <property type="protein sequence ID" value="SVP93648.1"/>
    <property type="molecule type" value="Genomic_DNA"/>
</dbReference>
<evidence type="ECO:0000259" key="6">
    <source>
        <dbReference type="Pfam" id="PF01743"/>
    </source>
</evidence>
<comment type="similarity">
    <text evidence="1 5">Belongs to the tRNA nucleotidyltransferase/poly(A) polymerase family.</text>
</comment>
<dbReference type="GO" id="GO:0005739">
    <property type="term" value="C:mitochondrion"/>
    <property type="evidence" value="ECO:0007669"/>
    <property type="project" value="UniProtKB-ARBA"/>
</dbReference>
<evidence type="ECO:0000256" key="2">
    <source>
        <dbReference type="ARBA" id="ARBA00022679"/>
    </source>
</evidence>
<name>A0A3B0NCN5_THEAN</name>
<evidence type="ECO:0000256" key="5">
    <source>
        <dbReference type="RuleBase" id="RU003953"/>
    </source>
</evidence>
<dbReference type="GO" id="GO:0052927">
    <property type="term" value="F:CC tRNA cytidylyltransferase activity"/>
    <property type="evidence" value="ECO:0007669"/>
    <property type="project" value="TreeGrafter"/>
</dbReference>